<dbReference type="AlphaFoldDB" id="A0A6G0TP10"/>
<dbReference type="EMBL" id="VYZN01000026">
    <property type="protein sequence ID" value="KAE9535218.1"/>
    <property type="molecule type" value="Genomic_DNA"/>
</dbReference>
<dbReference type="InterPro" id="IPR012337">
    <property type="entry name" value="RNaseH-like_sf"/>
</dbReference>
<evidence type="ECO:0000313" key="1">
    <source>
        <dbReference type="EMBL" id="KAE9535218.1"/>
    </source>
</evidence>
<name>A0A6G0TP10_APHGL</name>
<organism evidence="1 2">
    <name type="scientific">Aphis glycines</name>
    <name type="common">Soybean aphid</name>
    <dbReference type="NCBI Taxonomy" id="307491"/>
    <lineage>
        <taxon>Eukaryota</taxon>
        <taxon>Metazoa</taxon>
        <taxon>Ecdysozoa</taxon>
        <taxon>Arthropoda</taxon>
        <taxon>Hexapoda</taxon>
        <taxon>Insecta</taxon>
        <taxon>Pterygota</taxon>
        <taxon>Neoptera</taxon>
        <taxon>Paraneoptera</taxon>
        <taxon>Hemiptera</taxon>
        <taxon>Sternorrhyncha</taxon>
        <taxon>Aphidomorpha</taxon>
        <taxon>Aphidoidea</taxon>
        <taxon>Aphididae</taxon>
        <taxon>Aphidini</taxon>
        <taxon>Aphis</taxon>
        <taxon>Aphis</taxon>
    </lineage>
</organism>
<protein>
    <submittedName>
        <fullName evidence="1">Uncharacterized protein</fullName>
    </submittedName>
</protein>
<dbReference type="OrthoDB" id="10057873at2759"/>
<accession>A0A6G0TP10</accession>
<reference evidence="1 2" key="1">
    <citation type="submission" date="2019-08" db="EMBL/GenBank/DDBJ databases">
        <title>The genome of the soybean aphid Biotype 1, its phylome, world population structure and adaptation to the North American continent.</title>
        <authorList>
            <person name="Giordano R."/>
            <person name="Donthu R.K."/>
            <person name="Hernandez A.G."/>
            <person name="Wright C.L."/>
            <person name="Zimin A.V."/>
        </authorList>
    </citation>
    <scope>NUCLEOTIDE SEQUENCE [LARGE SCALE GENOMIC DNA]</scope>
    <source>
        <tissue evidence="1">Whole aphids</tissue>
    </source>
</reference>
<evidence type="ECO:0000313" key="2">
    <source>
        <dbReference type="Proteomes" id="UP000475862"/>
    </source>
</evidence>
<dbReference type="SUPFAM" id="SSF53098">
    <property type="entry name" value="Ribonuclease H-like"/>
    <property type="match status" value="1"/>
</dbReference>
<gene>
    <name evidence="1" type="ORF">AGLY_007951</name>
</gene>
<dbReference type="Proteomes" id="UP000475862">
    <property type="component" value="Unassembled WGS sequence"/>
</dbReference>
<proteinExistence type="predicted"/>
<comment type="caution">
    <text evidence="1">The sequence shown here is derived from an EMBL/GenBank/DDBJ whole genome shotgun (WGS) entry which is preliminary data.</text>
</comment>
<sequence>MYQNFKNIITNHYLELVDATRSCTNLKKLYIYIFFIICPFKVYCTSDQTQHDPNLLIQEESDLHFLDTTEINSAFELSLKDSAFELSLKDSAFELSLKDSAFCIKSLIPSSHLFSKIFFVSNLKTDLCCLFETVFFDVQFANRTTVIADTIHDALNVYINVPNTTRWNSTYNAVKCLSDQLQKSEAKVQHICDECGIPRFDKNDLAFMIDYCKTMEPLSRALDILQGDKYMIWAI</sequence>
<keyword evidence="2" id="KW-1185">Reference proteome</keyword>